<proteinExistence type="predicted"/>
<evidence type="ECO:0000256" key="1">
    <source>
        <dbReference type="ARBA" id="ARBA00022729"/>
    </source>
</evidence>
<dbReference type="PANTHER" id="PTHR16026:SF0">
    <property type="entry name" value="CARTILAGE ACIDIC PROTEIN 1"/>
    <property type="match status" value="1"/>
</dbReference>
<evidence type="ECO:0000259" key="2">
    <source>
        <dbReference type="Pfam" id="PF07593"/>
    </source>
</evidence>
<evidence type="ECO:0000313" key="3">
    <source>
        <dbReference type="EMBL" id="SUZ73269.1"/>
    </source>
</evidence>
<protein>
    <recommendedName>
        <fullName evidence="2">ASPIC/UnbV domain-containing protein</fullName>
    </recommendedName>
</protein>
<sequence>MTHFGGRWRLVATAVGLLITAALVAAQPGSQTGSSAPTSAQPFLAARAQLDQTVWAPEVLAQHYERRFVQLWDLLLQGDDKYGALANFPFSTLRFGLPTGQESLDLGIRRTTYTGTARNLSPEAWGALLGRFQGEGYAIEQTEWHHSSFEPPRDDRAAQSEVSAVVHAVRENPPHRVIVQAKLAVTWSSRVDAQDVPIPDVIEVADLQILDRQAPSAFREVFQVASTATQRPLQPLLVEDLDGDGRLEIVMGGRNRVLWNRGPGQFESAPFLKDDHAIADAAILADFTGDGHLDFVAVDTTLYPLLFEGDAGGQFTKPAQRLADVQFKHPKVFTASDIDADGDLDLFIANYKNSYTDGQMASPYYDANDGYPAYLFRNDGNGIFRDVTEVAGLGTKRFRRTYSSSFVDLDDDTDMDLIVISDFAGLDLYLNNGQGQFTDVTDTLGRDRHLFGMSHTFGDYDLDGNLDLYVTGMGSTTARRLEGMGLGPNDKPEHNDLRSAMGYGNRMFVRRGDKFGVAAFNDQIAQSGWSWGTSSFDFDNDGDEDIFVANGHISGKSIQDYCTVFWRHDIYTDDSQDNVGRENMFDFVMSPLQDTAISWNGYEHKVLWMNEGGARFTNVAYLLGVAFEYDARAVVTDDLDGDGHVDLLVVEFLWETDNHTLHVYQNRLPEAGNWIGVRLREAGPGLSTIGTIVTVRTKAGSQMRRFVTGDSFSAQHSSTAHFGLGSETEVEAIEVRWPNGRIRRIDRPVINQYLTVQSPVGTH</sequence>
<gene>
    <name evidence="3" type="ORF">METZ01_LOCUS26123</name>
</gene>
<dbReference type="Gene3D" id="2.130.10.130">
    <property type="entry name" value="Integrin alpha, N-terminal"/>
    <property type="match status" value="2"/>
</dbReference>
<dbReference type="AlphaFoldDB" id="A0A381Q4M4"/>
<feature type="domain" description="ASPIC/UnbV" evidence="2">
    <location>
        <begin position="689"/>
        <end position="755"/>
    </location>
</feature>
<dbReference type="InterPro" id="IPR011519">
    <property type="entry name" value="UnbV_ASPIC"/>
</dbReference>
<dbReference type="InterPro" id="IPR028994">
    <property type="entry name" value="Integrin_alpha_N"/>
</dbReference>
<dbReference type="PANTHER" id="PTHR16026">
    <property type="entry name" value="CARTILAGE ACIDIC PROTEIN 1"/>
    <property type="match status" value="1"/>
</dbReference>
<dbReference type="SUPFAM" id="SSF69318">
    <property type="entry name" value="Integrin alpha N-terminal domain"/>
    <property type="match status" value="2"/>
</dbReference>
<dbReference type="Pfam" id="PF07593">
    <property type="entry name" value="UnbV_ASPIC"/>
    <property type="match status" value="1"/>
</dbReference>
<organism evidence="3">
    <name type="scientific">marine metagenome</name>
    <dbReference type="NCBI Taxonomy" id="408172"/>
    <lineage>
        <taxon>unclassified sequences</taxon>
        <taxon>metagenomes</taxon>
        <taxon>ecological metagenomes</taxon>
    </lineage>
</organism>
<dbReference type="Pfam" id="PF13517">
    <property type="entry name" value="FG-GAP_3"/>
    <property type="match status" value="2"/>
</dbReference>
<accession>A0A381Q4M4</accession>
<keyword evidence="1" id="KW-0732">Signal</keyword>
<reference evidence="3" key="1">
    <citation type="submission" date="2018-05" db="EMBL/GenBank/DDBJ databases">
        <authorList>
            <person name="Lanie J.A."/>
            <person name="Ng W.-L."/>
            <person name="Kazmierczak K.M."/>
            <person name="Andrzejewski T.M."/>
            <person name="Davidsen T.M."/>
            <person name="Wayne K.J."/>
            <person name="Tettelin H."/>
            <person name="Glass J.I."/>
            <person name="Rusch D."/>
            <person name="Podicherti R."/>
            <person name="Tsui H.-C.T."/>
            <person name="Winkler M.E."/>
        </authorList>
    </citation>
    <scope>NUCLEOTIDE SEQUENCE</scope>
</reference>
<name>A0A381Q4M4_9ZZZZ</name>
<dbReference type="InterPro" id="IPR027039">
    <property type="entry name" value="Crtac1"/>
</dbReference>
<dbReference type="InterPro" id="IPR013517">
    <property type="entry name" value="FG-GAP"/>
</dbReference>
<dbReference type="EMBL" id="UINC01001173">
    <property type="protein sequence ID" value="SUZ73269.1"/>
    <property type="molecule type" value="Genomic_DNA"/>
</dbReference>